<dbReference type="InterPro" id="IPR000209">
    <property type="entry name" value="Peptidase_S8/S53_dom"/>
</dbReference>
<evidence type="ECO:0000256" key="7">
    <source>
        <dbReference type="ARBA" id="ARBA00022723"/>
    </source>
</evidence>
<feature type="active site" description="Charge relay system" evidence="15">
    <location>
        <position position="1406"/>
    </location>
</feature>
<keyword evidence="14" id="KW-0325">Glycoprotein</keyword>
<evidence type="ECO:0000256" key="10">
    <source>
        <dbReference type="ARBA" id="ARBA00022825"/>
    </source>
</evidence>
<comment type="cofactor">
    <cofactor evidence="15">
        <name>Ca(2+)</name>
        <dbReference type="ChEBI" id="CHEBI:29108"/>
    </cofactor>
    <text evidence="15">Binds 1 Ca(2+) ion per subunit.</text>
</comment>
<accession>A0A8H7HAD1</accession>
<feature type="compositionally biased region" description="Polar residues" evidence="16">
    <location>
        <begin position="94"/>
        <end position="103"/>
    </location>
</feature>
<dbReference type="Pfam" id="PF09286">
    <property type="entry name" value="Pro-kuma_activ"/>
    <property type="match status" value="1"/>
</dbReference>
<evidence type="ECO:0000256" key="9">
    <source>
        <dbReference type="ARBA" id="ARBA00022801"/>
    </source>
</evidence>
<evidence type="ECO:0000256" key="6">
    <source>
        <dbReference type="ARBA" id="ARBA00022670"/>
    </source>
</evidence>
<dbReference type="SMART" id="SM00944">
    <property type="entry name" value="Pro-kuma_activ"/>
    <property type="match status" value="1"/>
</dbReference>
<dbReference type="Gene3D" id="3.40.50.200">
    <property type="entry name" value="Peptidase S8/S53 domain"/>
    <property type="match status" value="1"/>
</dbReference>
<dbReference type="InterPro" id="IPR030400">
    <property type="entry name" value="Sedolisin_dom"/>
</dbReference>
<keyword evidence="12" id="KW-0843">Virulence</keyword>
<evidence type="ECO:0000256" key="14">
    <source>
        <dbReference type="ARBA" id="ARBA00023180"/>
    </source>
</evidence>
<reference evidence="18" key="1">
    <citation type="submission" date="2020-09" db="EMBL/GenBank/DDBJ databases">
        <title>Comparative genome analyses of four rice-infecting Rhizoctonia solani isolates reveal extensive enrichment of homogalacturonan modification genes.</title>
        <authorList>
            <person name="Lee D.-Y."/>
            <person name="Jeon J."/>
            <person name="Kim K.-T."/>
            <person name="Cheong K."/>
            <person name="Song H."/>
            <person name="Choi G."/>
            <person name="Ko J."/>
            <person name="Opiyo S.O."/>
            <person name="Zuo S."/>
            <person name="Madhav S."/>
            <person name="Lee Y.-H."/>
            <person name="Wang G.-L."/>
        </authorList>
    </citation>
    <scope>NUCLEOTIDE SEQUENCE</scope>
    <source>
        <strain evidence="18">AG1-IA YN-7</strain>
    </source>
</reference>
<protein>
    <recommendedName>
        <fullName evidence="4">tripeptidyl-peptidase II</fullName>
        <ecNumber evidence="4">3.4.14.10</ecNumber>
    </recommendedName>
</protein>
<feature type="region of interest" description="Disordered" evidence="16">
    <location>
        <begin position="269"/>
        <end position="289"/>
    </location>
</feature>
<dbReference type="Pfam" id="PF12330">
    <property type="entry name" value="Haspin_kinase"/>
    <property type="match status" value="1"/>
</dbReference>
<dbReference type="Pfam" id="PF00082">
    <property type="entry name" value="Peptidase_S8"/>
    <property type="match status" value="1"/>
</dbReference>
<comment type="catalytic activity">
    <reaction evidence="1">
        <text>Release of an N-terminal tripeptide from a polypeptide.</text>
        <dbReference type="EC" id="3.4.14.10"/>
    </reaction>
</comment>
<evidence type="ECO:0000256" key="12">
    <source>
        <dbReference type="ARBA" id="ARBA00023026"/>
    </source>
</evidence>
<dbReference type="InterPro" id="IPR036852">
    <property type="entry name" value="Peptidase_S8/S53_dom_sf"/>
</dbReference>
<keyword evidence="10 15" id="KW-0720">Serine protease</keyword>
<keyword evidence="8" id="KW-0732">Signal</keyword>
<evidence type="ECO:0000256" key="3">
    <source>
        <dbReference type="ARBA" id="ARBA00004239"/>
    </source>
</evidence>
<feature type="binding site" evidence="15">
    <location>
        <position position="1449"/>
    </location>
    <ligand>
        <name>Ca(2+)</name>
        <dbReference type="ChEBI" id="CHEBI:29108"/>
    </ligand>
</feature>
<dbReference type="PROSITE" id="PS00138">
    <property type="entry name" value="SUBTILASE_SER"/>
    <property type="match status" value="1"/>
</dbReference>
<evidence type="ECO:0000313" key="18">
    <source>
        <dbReference type="EMBL" id="KAF8680876.1"/>
    </source>
</evidence>
<feature type="binding site" evidence="15">
    <location>
        <position position="1467"/>
    </location>
    <ligand>
        <name>Ca(2+)</name>
        <dbReference type="ChEBI" id="CHEBI:29108"/>
    </ligand>
</feature>
<dbReference type="CDD" id="cd11377">
    <property type="entry name" value="Pro-peptidase_S53"/>
    <property type="match status" value="1"/>
</dbReference>
<comment type="subcellular location">
    <subcellularLocation>
        <location evidence="3">Secreted</location>
        <location evidence="3">Extracellular space</location>
    </subcellularLocation>
</comment>
<comment type="function">
    <text evidence="2">Secreted tripeptidyl-peptidase which degrades proteins at acidic pHs and is involved in virulence.</text>
</comment>
<keyword evidence="5" id="KW-0964">Secreted</keyword>
<dbReference type="FunFam" id="3.40.50.200:FF:000015">
    <property type="entry name" value="Tripeptidyl peptidase A"/>
    <property type="match status" value="1"/>
</dbReference>
<keyword evidence="9 15" id="KW-0378">Hydrolase</keyword>
<feature type="domain" description="Peptidase S53" evidence="17">
    <location>
        <begin position="1115"/>
        <end position="1488"/>
    </location>
</feature>
<feature type="active site" description="Charge relay system" evidence="15">
    <location>
        <position position="1194"/>
    </location>
</feature>
<dbReference type="InterPro" id="IPR024604">
    <property type="entry name" value="GSG2_C"/>
</dbReference>
<evidence type="ECO:0000256" key="15">
    <source>
        <dbReference type="PROSITE-ProRule" id="PRU01032"/>
    </source>
</evidence>
<dbReference type="InterPro" id="IPR023828">
    <property type="entry name" value="Peptidase_S8_Ser-AS"/>
</dbReference>
<dbReference type="EMBL" id="JACYCC010000036">
    <property type="protein sequence ID" value="KAF8680876.1"/>
    <property type="molecule type" value="Genomic_DNA"/>
</dbReference>
<dbReference type="Proteomes" id="UP000650582">
    <property type="component" value="Unassembled WGS sequence"/>
</dbReference>
<dbReference type="EC" id="3.4.14.10" evidence="4"/>
<evidence type="ECO:0000313" key="19">
    <source>
        <dbReference type="Proteomes" id="UP000650582"/>
    </source>
</evidence>
<dbReference type="SMART" id="SM01331">
    <property type="entry name" value="DUF3635"/>
    <property type="match status" value="1"/>
</dbReference>
<sequence length="1488" mass="161142">MQTRKVNTYGRRSIAIISAPTGIGNSLLSSPHVLGERPPSPDTPLSEISAGLVLLPNSPGSPIQSIVSPPVKNVSKKKPTLVAQSKKENINLDLSTLNISSPPATKRRKRKPLLVPSPKVKGSPKQSRMDKKMRASPNSPFRRIPLQRSNHVTNKTQKSTIGISDDEDDTSPKKPLTKSSSKPRATRLESKRPTPRISDSVMVISDDSIGLESHPSGTFTSLLSSKDKSLRPLSRQDAIVGSPPFLRRSMSSSRLNGSALPRISFGATTSAPLPLPSSPIVPSDDLPSPVDSDDEVAFLDVAAALESNPVPPVVARAKSEIGFTLQQTLPPASGSLGFMSKEPTTLTPRPELKASKPSGSSGLKPVLASTKSAPLSSRPSVLVIELPAPKKVSKTAARRGATEEKPATEQPAAKSTKSREPGPTKRPSSNRKSKSPEKQTFNCALPKAPQPGPSTKPTSAKNSTKSVSKARSQPEHASSPCSTGLRSLLQECSQSEPIDFGAFVATFSTDDVHLRFPCTTAGPRRRWQKIGEASYSEVFRLGGVVVKIVPLKMEHNGWNGVDGPCVSEMADVQKEIAATRAMGEIQAGFIKLAKVYVAFGSYPQELLDLWDAYDREFKSESIRPDSFLRSQMFALLILPDGGPDLEHYSFTPRTSWRAAAGIFWQVARTLGLAESLVRFEHRDLHWGQILVQNVAQKGKSKNSRAKSHSSIMDSPEHSGVRVTLIDLGLSRMDTHTEQAWFTELEPEIFEGEGDYQFDVYRMMKAHCSENGPGEAGGWEDYRPLTNVMWLHYLARQLVRFKGLRKPEHATSKYHTPDDVDAETRAFRCLIEVEQTLAESIVRVGGSAVSKAGGSTLVKSAKCVVKPTPKLATAQQVVRWGADKKWIQPACGSIDESHYVPSAVAMWSLGLAGVILAVTQGVLASSFGAHAVKERLAEIPRGWRYHSKVPSGYPLKLKIALPQPNFDVLERELYEVSDPNHSRYGKHLSSEEVNKLVAPHPEALTSVDEWLASHGFEISTLERSPARDWVTIVLPVSKAEEMLGTEYAVWEHVDSQEKIVRTMEYSLPESLHKHVHLITPTIMFGSPRPHKATFHYEDLPKSKSVAATPDPSCNNTITISCLQALYNIGNYTATVKSNRLGIAGYLEEFANFADLQTFYKKYYPVAVGSNFTVESINGGVNPQDPDEAGGEAQLDVQYAGGISYPVQNVYYTTAGRPPFNASLGTPDNNSEPYLEFLQYLLAQKNPPQTISTSYGDEEQTVPVEYAKRVCGLFAQLGARGVTFLFSSGDGGVGDGRATNSTDCVSNDGKKTRKFLPAFPASCPYVTSVGGTHFVPEVAVGFSGGGFSEYFDRPIYQAVDVPIYLKKLGSTYSGLYNAKGRAYPDIAAQGSRFRVIVGGTDYSIGGTSASAPTVAGIIALLNDARLAKGLPALGFLNPWLYTLGRFGLNDITSGNNPGCGTPGFNATAGWDPVTGLGTPNFGKLKVIAAP</sequence>
<dbReference type="SUPFAM" id="SSF52743">
    <property type="entry name" value="Subtilisin-like"/>
    <property type="match status" value="1"/>
</dbReference>
<gene>
    <name evidence="18" type="ORF">RHS04_02943</name>
</gene>
<keyword evidence="6 15" id="KW-0645">Protease</keyword>
<dbReference type="GO" id="GO:0006508">
    <property type="term" value="P:proteolysis"/>
    <property type="evidence" value="ECO:0007669"/>
    <property type="project" value="UniProtKB-KW"/>
</dbReference>
<dbReference type="PANTHER" id="PTHR14218">
    <property type="entry name" value="PROTEASE S8 TRIPEPTIDYL PEPTIDASE I CLN2"/>
    <property type="match status" value="1"/>
</dbReference>
<feature type="region of interest" description="Disordered" evidence="16">
    <location>
        <begin position="94"/>
        <end position="200"/>
    </location>
</feature>
<keyword evidence="7 15" id="KW-0479">Metal-binding</keyword>
<comment type="caution">
    <text evidence="18">The sequence shown here is derived from an EMBL/GenBank/DDBJ whole genome shotgun (WGS) entry which is preliminary data.</text>
</comment>
<proteinExistence type="predicted"/>
<dbReference type="PROSITE" id="PS51695">
    <property type="entry name" value="SEDOLISIN"/>
    <property type="match status" value="1"/>
</dbReference>
<dbReference type="InterPro" id="IPR015500">
    <property type="entry name" value="Peptidase_S8_subtilisin-rel"/>
</dbReference>
<feature type="binding site" evidence="15">
    <location>
        <position position="1469"/>
    </location>
    <ligand>
        <name>Ca(2+)</name>
        <dbReference type="ChEBI" id="CHEBI:29108"/>
    </ligand>
</feature>
<organism evidence="18 19">
    <name type="scientific">Rhizoctonia solani</name>
    <dbReference type="NCBI Taxonomy" id="456999"/>
    <lineage>
        <taxon>Eukaryota</taxon>
        <taxon>Fungi</taxon>
        <taxon>Dikarya</taxon>
        <taxon>Basidiomycota</taxon>
        <taxon>Agaricomycotina</taxon>
        <taxon>Agaricomycetes</taxon>
        <taxon>Cantharellales</taxon>
        <taxon>Ceratobasidiaceae</taxon>
        <taxon>Rhizoctonia</taxon>
    </lineage>
</organism>
<feature type="binding site" evidence="15">
    <location>
        <position position="1448"/>
    </location>
    <ligand>
        <name>Ca(2+)</name>
        <dbReference type="ChEBI" id="CHEBI:29108"/>
    </ligand>
</feature>
<feature type="compositionally biased region" description="Polar residues" evidence="16">
    <location>
        <begin position="455"/>
        <end position="483"/>
    </location>
</feature>
<evidence type="ECO:0000256" key="8">
    <source>
        <dbReference type="ARBA" id="ARBA00022729"/>
    </source>
</evidence>
<feature type="compositionally biased region" description="Polar residues" evidence="16">
    <location>
        <begin position="147"/>
        <end position="162"/>
    </location>
</feature>
<dbReference type="PRINTS" id="PR00723">
    <property type="entry name" value="SUBTILISIN"/>
</dbReference>
<dbReference type="GO" id="GO:0046872">
    <property type="term" value="F:metal ion binding"/>
    <property type="evidence" value="ECO:0007669"/>
    <property type="project" value="UniProtKB-UniRule"/>
</dbReference>
<evidence type="ECO:0000256" key="11">
    <source>
        <dbReference type="ARBA" id="ARBA00022837"/>
    </source>
</evidence>
<dbReference type="InterPro" id="IPR050819">
    <property type="entry name" value="Tripeptidyl-peptidase_I"/>
</dbReference>
<dbReference type="Gene3D" id="3.30.200.20">
    <property type="entry name" value="Phosphorylase Kinase, domain 1"/>
    <property type="match status" value="1"/>
</dbReference>
<feature type="active site" description="Charge relay system" evidence="15">
    <location>
        <position position="1190"/>
    </location>
</feature>
<dbReference type="SUPFAM" id="SSF54897">
    <property type="entry name" value="Protease propeptides/inhibitors"/>
    <property type="match status" value="1"/>
</dbReference>
<dbReference type="Gene3D" id="1.10.510.10">
    <property type="entry name" value="Transferase(Phosphotransferase) domain 1"/>
    <property type="match status" value="1"/>
</dbReference>
<name>A0A8H7HAD1_9AGAM</name>
<keyword evidence="13" id="KW-0865">Zymogen</keyword>
<evidence type="ECO:0000256" key="4">
    <source>
        <dbReference type="ARBA" id="ARBA00012462"/>
    </source>
</evidence>
<evidence type="ECO:0000256" key="13">
    <source>
        <dbReference type="ARBA" id="ARBA00023145"/>
    </source>
</evidence>
<dbReference type="CDD" id="cd04056">
    <property type="entry name" value="Peptidases_S53"/>
    <property type="match status" value="1"/>
</dbReference>
<feature type="compositionally biased region" description="Low complexity" evidence="16">
    <location>
        <begin position="280"/>
        <end position="289"/>
    </location>
</feature>
<evidence type="ECO:0000256" key="5">
    <source>
        <dbReference type="ARBA" id="ARBA00022525"/>
    </source>
</evidence>
<dbReference type="GO" id="GO:0008240">
    <property type="term" value="F:tripeptidyl-peptidase activity"/>
    <property type="evidence" value="ECO:0007669"/>
    <property type="project" value="UniProtKB-EC"/>
</dbReference>
<keyword evidence="11 15" id="KW-0106">Calcium</keyword>
<feature type="compositionally biased region" description="Low complexity" evidence="16">
    <location>
        <begin position="173"/>
        <end position="183"/>
    </location>
</feature>
<feature type="region of interest" description="Disordered" evidence="16">
    <location>
        <begin position="391"/>
        <end position="483"/>
    </location>
</feature>
<evidence type="ECO:0000259" key="17">
    <source>
        <dbReference type="PROSITE" id="PS51695"/>
    </source>
</evidence>
<dbReference type="InterPro" id="IPR015366">
    <property type="entry name" value="S53_propep"/>
</dbReference>
<evidence type="ECO:0000256" key="2">
    <source>
        <dbReference type="ARBA" id="ARBA00002451"/>
    </source>
</evidence>
<feature type="region of interest" description="Disordered" evidence="16">
    <location>
        <begin position="331"/>
        <end position="377"/>
    </location>
</feature>
<evidence type="ECO:0000256" key="16">
    <source>
        <dbReference type="SAM" id="MobiDB-lite"/>
    </source>
</evidence>
<dbReference type="PANTHER" id="PTHR14218:SF15">
    <property type="entry name" value="TRIPEPTIDYL-PEPTIDASE 1"/>
    <property type="match status" value="1"/>
</dbReference>
<dbReference type="GO" id="GO:0005576">
    <property type="term" value="C:extracellular region"/>
    <property type="evidence" value="ECO:0007669"/>
    <property type="project" value="UniProtKB-SubCell"/>
</dbReference>
<evidence type="ECO:0000256" key="1">
    <source>
        <dbReference type="ARBA" id="ARBA00001910"/>
    </source>
</evidence>
<dbReference type="GO" id="GO:0004252">
    <property type="term" value="F:serine-type endopeptidase activity"/>
    <property type="evidence" value="ECO:0007669"/>
    <property type="project" value="UniProtKB-UniRule"/>
</dbReference>